<evidence type="ECO:0000313" key="6">
    <source>
        <dbReference type="Proteomes" id="UP001485043"/>
    </source>
</evidence>
<dbReference type="PANTHER" id="PTHR30447:SF0">
    <property type="entry name" value="FRUCTOSE-1,6-BISPHOSPHATASE 1 CLASS 2-RELATED"/>
    <property type="match status" value="1"/>
</dbReference>
<dbReference type="Gene3D" id="3.40.190.90">
    <property type="match status" value="1"/>
</dbReference>
<dbReference type="GO" id="GO:0006071">
    <property type="term" value="P:glycerol metabolic process"/>
    <property type="evidence" value="ECO:0007669"/>
    <property type="project" value="InterPro"/>
</dbReference>
<dbReference type="CDD" id="cd01516">
    <property type="entry name" value="FBPase_glpX"/>
    <property type="match status" value="1"/>
</dbReference>
<evidence type="ECO:0000256" key="3">
    <source>
        <dbReference type="ARBA" id="ARBA00023211"/>
    </source>
</evidence>
<keyword evidence="6" id="KW-1185">Reference proteome</keyword>
<dbReference type="EMBL" id="JALJOV010001013">
    <property type="protein sequence ID" value="KAK9856446.1"/>
    <property type="molecule type" value="Genomic_DNA"/>
</dbReference>
<gene>
    <name evidence="5" type="ORF">WJX84_000221</name>
</gene>
<dbReference type="GO" id="GO:0006094">
    <property type="term" value="P:gluconeogenesis"/>
    <property type="evidence" value="ECO:0007669"/>
    <property type="project" value="InterPro"/>
</dbReference>
<dbReference type="GO" id="GO:0042132">
    <property type="term" value="F:fructose 1,6-bisphosphate 1-phosphatase activity"/>
    <property type="evidence" value="ECO:0007669"/>
    <property type="project" value="InterPro"/>
</dbReference>
<proteinExistence type="predicted"/>
<dbReference type="NCBIfam" id="TIGR00330">
    <property type="entry name" value="glpX"/>
    <property type="match status" value="1"/>
</dbReference>
<evidence type="ECO:0000313" key="5">
    <source>
        <dbReference type="EMBL" id="KAK9856446.1"/>
    </source>
</evidence>
<dbReference type="Proteomes" id="UP001485043">
    <property type="component" value="Unassembled WGS sequence"/>
</dbReference>
<dbReference type="FunFam" id="3.40.190.90:FF:000001">
    <property type="entry name" value="Fructose-1,6-bisphosphatase"/>
    <property type="match status" value="1"/>
</dbReference>
<keyword evidence="4" id="KW-0119">Carbohydrate metabolism</keyword>
<evidence type="ECO:0000256" key="1">
    <source>
        <dbReference type="ARBA" id="ARBA00022723"/>
    </source>
</evidence>
<evidence type="ECO:0008006" key="7">
    <source>
        <dbReference type="Google" id="ProtNLM"/>
    </source>
</evidence>
<dbReference type="GO" id="GO:0046872">
    <property type="term" value="F:metal ion binding"/>
    <property type="evidence" value="ECO:0007669"/>
    <property type="project" value="UniProtKB-KW"/>
</dbReference>
<dbReference type="InterPro" id="IPR004464">
    <property type="entry name" value="FBPase_class-2/SBPase"/>
</dbReference>
<dbReference type="SUPFAM" id="SSF56655">
    <property type="entry name" value="Carbohydrate phosphatase"/>
    <property type="match status" value="1"/>
</dbReference>
<organism evidence="5 6">
    <name type="scientific">Apatococcus fuscideae</name>
    <dbReference type="NCBI Taxonomy" id="2026836"/>
    <lineage>
        <taxon>Eukaryota</taxon>
        <taxon>Viridiplantae</taxon>
        <taxon>Chlorophyta</taxon>
        <taxon>core chlorophytes</taxon>
        <taxon>Trebouxiophyceae</taxon>
        <taxon>Chlorellales</taxon>
        <taxon>Chlorellaceae</taxon>
        <taxon>Apatococcus</taxon>
    </lineage>
</organism>
<name>A0AAW1SUA3_9CHLO</name>
<comment type="caution">
    <text evidence="5">The sequence shown here is derived from an EMBL/GenBank/DDBJ whole genome shotgun (WGS) entry which is preliminary data.</text>
</comment>
<dbReference type="Pfam" id="PF03320">
    <property type="entry name" value="FBPase_glpX"/>
    <property type="match status" value="1"/>
</dbReference>
<reference evidence="5 6" key="1">
    <citation type="journal article" date="2024" name="Nat. Commun.">
        <title>Phylogenomics reveals the evolutionary origins of lichenization in chlorophyte algae.</title>
        <authorList>
            <person name="Puginier C."/>
            <person name="Libourel C."/>
            <person name="Otte J."/>
            <person name="Skaloud P."/>
            <person name="Haon M."/>
            <person name="Grisel S."/>
            <person name="Petersen M."/>
            <person name="Berrin J.G."/>
            <person name="Delaux P.M."/>
            <person name="Dal Grande F."/>
            <person name="Keller J."/>
        </authorList>
    </citation>
    <scope>NUCLEOTIDE SEQUENCE [LARGE SCALE GENOMIC DNA]</scope>
    <source>
        <strain evidence="5 6">SAG 2523</strain>
    </source>
</reference>
<evidence type="ECO:0000256" key="2">
    <source>
        <dbReference type="ARBA" id="ARBA00022801"/>
    </source>
</evidence>
<keyword evidence="2" id="KW-0378">Hydrolase</keyword>
<protein>
    <recommendedName>
        <fullName evidence="7">Fructose-bisphosphatase</fullName>
    </recommendedName>
</protein>
<evidence type="ECO:0000256" key="4">
    <source>
        <dbReference type="ARBA" id="ARBA00023277"/>
    </source>
</evidence>
<keyword evidence="1" id="KW-0479">Metal-binding</keyword>
<dbReference type="AlphaFoldDB" id="A0AAW1SUA3"/>
<accession>A0AAW1SUA3</accession>
<dbReference type="PANTHER" id="PTHR30447">
    <property type="entry name" value="FRUCTOSE-1,6-BISPHOSPHATASE CLASS 2"/>
    <property type="match status" value="1"/>
</dbReference>
<dbReference type="Gene3D" id="3.30.540.10">
    <property type="entry name" value="Fructose-1,6-Bisphosphatase, subunit A, domain 1"/>
    <property type="match status" value="1"/>
</dbReference>
<sequence length="404" mass="42970">MQFTTLHRGPPGIGCKAFPGLLSTRPQQSPGCKPALRLPANSWRLHAKERELEAGSGVPGPNYLSVQRNLALELVRVTEAAALASGRWFGKGDKIGADQAAVDQMRRVFNAIDMDGVVVIGEGEKDEAPMLYCGEKIGTGKPPEVDVALDPLDGTTIIAQGRHGAVSVVALAEKGALFDPGPCMYMEKLAFGPQIDPELVSLDQPISFNLKMIAKCLNKHVSDVTVVILDRPRHAEIIKQCRQAGARIRLISDGDVGAAIETAQAGAPVDVLMGIGGTPEGVIGAAALKCMGGHLQGKLYPRDEAEKQKALEAGYDLEKILTTDDLCSGKQVFFAATGVSDGDLLRGVRYYAGGASTHSIVMRSSSGTVRLIETQHRWGRPGITNLDVNDPSAHVRAPFQLGAR</sequence>
<dbReference type="GO" id="GO:0030388">
    <property type="term" value="P:fructose 1,6-bisphosphate metabolic process"/>
    <property type="evidence" value="ECO:0007669"/>
    <property type="project" value="TreeGrafter"/>
</dbReference>
<keyword evidence="3" id="KW-0464">Manganese</keyword>
<dbReference type="GO" id="GO:0005829">
    <property type="term" value="C:cytosol"/>
    <property type="evidence" value="ECO:0007669"/>
    <property type="project" value="TreeGrafter"/>
</dbReference>